<dbReference type="Proteomes" id="UP000319619">
    <property type="component" value="Unassembled WGS sequence"/>
</dbReference>
<protein>
    <recommendedName>
        <fullName evidence="1">UPF0229 protein CEE37_05460</fullName>
    </recommendedName>
</protein>
<dbReference type="Pfam" id="PF04285">
    <property type="entry name" value="DUF444"/>
    <property type="match status" value="1"/>
</dbReference>
<comment type="similarity">
    <text evidence="1">Belongs to the UPF0229 family.</text>
</comment>
<dbReference type="AlphaFoldDB" id="A0A532V1M0"/>
<gene>
    <name evidence="3" type="ORF">CEE37_05460</name>
</gene>
<evidence type="ECO:0000313" key="3">
    <source>
        <dbReference type="EMBL" id="TKJ41116.1"/>
    </source>
</evidence>
<feature type="compositionally biased region" description="Basic residues" evidence="2">
    <location>
        <begin position="158"/>
        <end position="176"/>
    </location>
</feature>
<evidence type="ECO:0000256" key="2">
    <source>
        <dbReference type="SAM" id="MobiDB-lite"/>
    </source>
</evidence>
<accession>A0A532V1M0</accession>
<feature type="compositionally biased region" description="Basic and acidic residues" evidence="2">
    <location>
        <begin position="1"/>
        <end position="20"/>
    </location>
</feature>
<evidence type="ECO:0000313" key="4">
    <source>
        <dbReference type="Proteomes" id="UP000319619"/>
    </source>
</evidence>
<name>A0A532V1M0_UNCL8</name>
<dbReference type="PANTHER" id="PTHR30510:SF2">
    <property type="entry name" value="UPF0229 PROTEIN YEAH"/>
    <property type="match status" value="1"/>
</dbReference>
<dbReference type="PANTHER" id="PTHR30510">
    <property type="entry name" value="UPF0229 PROTEIN YEAH"/>
    <property type="match status" value="1"/>
</dbReference>
<reference evidence="3 4" key="1">
    <citation type="submission" date="2017-06" db="EMBL/GenBank/DDBJ databases">
        <title>Novel microbial phyla capable of carbon fixation and sulfur reduction in deep-sea sediments.</title>
        <authorList>
            <person name="Huang J."/>
            <person name="Baker B."/>
            <person name="Wang Y."/>
        </authorList>
    </citation>
    <scope>NUCLEOTIDE SEQUENCE [LARGE SCALE GENOMIC DNA]</scope>
    <source>
        <strain evidence="3">B3_LCP</strain>
    </source>
</reference>
<proteinExistence type="inferred from homology"/>
<dbReference type="EMBL" id="NJBN01000003">
    <property type="protein sequence ID" value="TKJ41116.1"/>
    <property type="molecule type" value="Genomic_DNA"/>
</dbReference>
<feature type="region of interest" description="Disordered" evidence="2">
    <location>
        <begin position="72"/>
        <end position="108"/>
    </location>
</feature>
<sequence>MGTFSDYDKSFERSDRSARDRQRHRQKVRQAIKDNIADIISEEAIIGKSRDKIIKVPIKGVKEYRFVYGQNNPAAGQGDGDTEPGDVVGRTGDQGQGPADQAGDQPGEDYYETDVTLEELIDIVFEDLELPFWERKKFRQVESKRLFKRKGYRRKGIRPRLDKRKSAKSRIRRRHATIGPRRVNNNSNGSLNGNIQNGQEESEERRFPFHYDDLKYRHLVEDIKLESNAVVICIMDTSGSMDTVKKYLARSFYFLLYQFVNQRYENTELVFIAHHTEAREVDEDEFFYKGESGGTFVSSGYKKALEIIEARYHPALWNIYAFHTSDGDNFTSDNDAALESAKELCEICNLFGYGEIKPTGSWDWGAPLYKLFQSIDAENFCMVKIEKKEDLWSGFRRLISVDKIEDEELGEE</sequence>
<comment type="caution">
    <text evidence="3">The sequence shown here is derived from an EMBL/GenBank/DDBJ whole genome shotgun (WGS) entry which is preliminary data.</text>
</comment>
<feature type="compositionally biased region" description="Low complexity" evidence="2">
    <location>
        <begin position="184"/>
        <end position="199"/>
    </location>
</feature>
<feature type="compositionally biased region" description="Low complexity" evidence="2">
    <location>
        <begin position="96"/>
        <end position="105"/>
    </location>
</feature>
<feature type="region of interest" description="Disordered" evidence="2">
    <location>
        <begin position="158"/>
        <end position="203"/>
    </location>
</feature>
<feature type="region of interest" description="Disordered" evidence="2">
    <location>
        <begin position="1"/>
        <end position="29"/>
    </location>
</feature>
<dbReference type="SUPFAM" id="SSF53300">
    <property type="entry name" value="vWA-like"/>
    <property type="match status" value="1"/>
</dbReference>
<organism evidence="3 4">
    <name type="scientific">candidate division LCP-89 bacterium B3_LCP</name>
    <dbReference type="NCBI Taxonomy" id="2012998"/>
    <lineage>
        <taxon>Bacteria</taxon>
        <taxon>Pseudomonadati</taxon>
        <taxon>Bacteria division LCP-89</taxon>
    </lineage>
</organism>
<dbReference type="InterPro" id="IPR036465">
    <property type="entry name" value="vWFA_dom_sf"/>
</dbReference>
<dbReference type="InterPro" id="IPR006698">
    <property type="entry name" value="UPF0229"/>
</dbReference>
<evidence type="ECO:0000256" key="1">
    <source>
        <dbReference type="HAMAP-Rule" id="MF_01232"/>
    </source>
</evidence>
<dbReference type="HAMAP" id="MF_01232">
    <property type="entry name" value="UPF0229"/>
    <property type="match status" value="1"/>
</dbReference>